<organism evidence="2 3">
    <name type="scientific">Thiothrix nivea (strain ATCC 35100 / DSM 5205 / JP2)</name>
    <dbReference type="NCBI Taxonomy" id="870187"/>
    <lineage>
        <taxon>Bacteria</taxon>
        <taxon>Pseudomonadati</taxon>
        <taxon>Pseudomonadota</taxon>
        <taxon>Gammaproteobacteria</taxon>
        <taxon>Thiotrichales</taxon>
        <taxon>Thiotrichaceae</taxon>
        <taxon>Thiothrix</taxon>
    </lineage>
</organism>
<dbReference type="Proteomes" id="UP000005317">
    <property type="component" value="Unassembled WGS sequence"/>
</dbReference>
<accession>A0A656HI40</accession>
<evidence type="ECO:0000313" key="2">
    <source>
        <dbReference type="EMBL" id="EIJ35704.1"/>
    </source>
</evidence>
<name>A0A656HI40_THINJ</name>
<reference evidence="3" key="1">
    <citation type="journal article" date="2011" name="Stand. Genomic Sci.">
        <title>Genome sequence of the filamentous, gliding Thiothrix nivea neotype strain (JP2(T)).</title>
        <authorList>
            <person name="Lapidus A."/>
            <person name="Nolan M."/>
            <person name="Lucas S."/>
            <person name="Glavina Del Rio T."/>
            <person name="Tice H."/>
            <person name="Cheng J.F."/>
            <person name="Tapia R."/>
            <person name="Han C."/>
            <person name="Goodwin L."/>
            <person name="Pitluck S."/>
            <person name="Liolios K."/>
            <person name="Pagani I."/>
            <person name="Ivanova N."/>
            <person name="Huntemann M."/>
            <person name="Mavromatis K."/>
            <person name="Mikhailova N."/>
            <person name="Pati A."/>
            <person name="Chen A."/>
            <person name="Palaniappan K."/>
            <person name="Land M."/>
            <person name="Brambilla E.M."/>
            <person name="Rohde M."/>
            <person name="Abt B."/>
            <person name="Verbarg S."/>
            <person name="Goker M."/>
            <person name="Bristow J."/>
            <person name="Eisen J.A."/>
            <person name="Markowitz V."/>
            <person name="Hugenholtz P."/>
            <person name="Kyrpides N.C."/>
            <person name="Klenk H.P."/>
            <person name="Woyke T."/>
        </authorList>
    </citation>
    <scope>NUCLEOTIDE SEQUENCE [LARGE SCALE GENOMIC DNA]</scope>
    <source>
        <strain evidence="3">ATCC 35100 / DSM 5205 / JP2</strain>
    </source>
</reference>
<feature type="chain" id="PRO_5024849116" evidence="1">
    <location>
        <begin position="19"/>
        <end position="70"/>
    </location>
</feature>
<proteinExistence type="predicted"/>
<evidence type="ECO:0000256" key="1">
    <source>
        <dbReference type="SAM" id="SignalP"/>
    </source>
</evidence>
<feature type="signal peptide" evidence="1">
    <location>
        <begin position="1"/>
        <end position="18"/>
    </location>
</feature>
<keyword evidence="3" id="KW-1185">Reference proteome</keyword>
<evidence type="ECO:0000313" key="3">
    <source>
        <dbReference type="Proteomes" id="UP000005317"/>
    </source>
</evidence>
<sequence length="70" mass="7442" precursor="true">MFKYILSTALLMAVSVAAAESEPAKTTAATSSVMPVIVKNEPIGPQRCRLHFEDGNQKEVACDEADSGKS</sequence>
<dbReference type="EMBL" id="JH651384">
    <property type="protein sequence ID" value="EIJ35704.1"/>
    <property type="molecule type" value="Genomic_DNA"/>
</dbReference>
<dbReference type="AlphaFoldDB" id="A0A656HI40"/>
<gene>
    <name evidence="2" type="ORF">Thini_3181</name>
</gene>
<protein>
    <submittedName>
        <fullName evidence="2">Uncharacterized protein</fullName>
    </submittedName>
</protein>
<dbReference type="RefSeq" id="WP_002709604.1">
    <property type="nucleotide sequence ID" value="NZ_JH651384.1"/>
</dbReference>
<keyword evidence="1" id="KW-0732">Signal</keyword>